<keyword evidence="2" id="KW-1185">Reference proteome</keyword>
<comment type="caution">
    <text evidence="1">The sequence shown here is derived from an EMBL/GenBank/DDBJ whole genome shotgun (WGS) entry which is preliminary data.</text>
</comment>
<reference evidence="1" key="1">
    <citation type="submission" date="2021-07" db="EMBL/GenBank/DDBJ databases">
        <title>Genome Resource of American Ginseng Black Spot Pathogen Alternaria panax.</title>
        <authorList>
            <person name="Qiu C."/>
            <person name="Wang W."/>
            <person name="Liu Z."/>
        </authorList>
    </citation>
    <scope>NUCLEOTIDE SEQUENCE</scope>
    <source>
        <strain evidence="1">BNCC115425</strain>
    </source>
</reference>
<proteinExistence type="predicted"/>
<protein>
    <submittedName>
        <fullName evidence="1">Uncharacterized protein</fullName>
    </submittedName>
</protein>
<dbReference type="AlphaFoldDB" id="A0AAD4NR08"/>
<gene>
    <name evidence="1" type="ORF">G6011_03406</name>
</gene>
<evidence type="ECO:0000313" key="1">
    <source>
        <dbReference type="EMBL" id="KAG9193371.1"/>
    </source>
</evidence>
<evidence type="ECO:0000313" key="2">
    <source>
        <dbReference type="Proteomes" id="UP001199106"/>
    </source>
</evidence>
<dbReference type="EMBL" id="JAANER010000002">
    <property type="protein sequence ID" value="KAG9193371.1"/>
    <property type="molecule type" value="Genomic_DNA"/>
</dbReference>
<name>A0AAD4NR08_9PLEO</name>
<organism evidence="1 2">
    <name type="scientific">Alternaria panax</name>
    <dbReference type="NCBI Taxonomy" id="48097"/>
    <lineage>
        <taxon>Eukaryota</taxon>
        <taxon>Fungi</taxon>
        <taxon>Dikarya</taxon>
        <taxon>Ascomycota</taxon>
        <taxon>Pezizomycotina</taxon>
        <taxon>Dothideomycetes</taxon>
        <taxon>Pleosporomycetidae</taxon>
        <taxon>Pleosporales</taxon>
        <taxon>Pleosporineae</taxon>
        <taxon>Pleosporaceae</taxon>
        <taxon>Alternaria</taxon>
        <taxon>Alternaria sect. Panax</taxon>
    </lineage>
</organism>
<sequence length="278" mass="31481">MDTTFPEMIHFVIVPIETVVACIYVLDNILSALAEDEPHTKQNTQYIRGLKANGRSLIDGIVSWPLVVQENSLKHNTLLPGFTTNGIKVNNDGTIKQIGIILLEQTRARSWYMDWGQQADLIVDEDDNKLRYHSFLTQLMWMREDAPVRMFAKGFSGQFREDEASNVTMNTLPTTRTTSPALTERQDVTADESTEQQAILPPTLKYIAIIETHTDKAFFNLDISDINEKKRKVINSAKEMCTEMVFKGYGGKVKLQDIMDMAVKMAENSGAGRDKTWL</sequence>
<accession>A0AAD4NR08</accession>
<dbReference type="Proteomes" id="UP001199106">
    <property type="component" value="Unassembled WGS sequence"/>
</dbReference>